<evidence type="ECO:0000313" key="2">
    <source>
        <dbReference type="Proteomes" id="UP000828390"/>
    </source>
</evidence>
<comment type="caution">
    <text evidence="1">The sequence shown here is derived from an EMBL/GenBank/DDBJ whole genome shotgun (WGS) entry which is preliminary data.</text>
</comment>
<dbReference type="AlphaFoldDB" id="A0A9D4MK33"/>
<keyword evidence="2" id="KW-1185">Reference proteome</keyword>
<gene>
    <name evidence="1" type="ORF">DPMN_001592</name>
</gene>
<proteinExistence type="predicted"/>
<dbReference type="EMBL" id="JAIWYP010000001">
    <property type="protein sequence ID" value="KAH3877716.1"/>
    <property type="molecule type" value="Genomic_DNA"/>
</dbReference>
<name>A0A9D4MK33_DREPO</name>
<reference evidence="1" key="2">
    <citation type="submission" date="2020-11" db="EMBL/GenBank/DDBJ databases">
        <authorList>
            <person name="McCartney M.A."/>
            <person name="Auch B."/>
            <person name="Kono T."/>
            <person name="Mallez S."/>
            <person name="Becker A."/>
            <person name="Gohl D.M."/>
            <person name="Silverstein K.A.T."/>
            <person name="Koren S."/>
            <person name="Bechman K.B."/>
            <person name="Herman A."/>
            <person name="Abrahante J.E."/>
            <person name="Garbe J."/>
        </authorList>
    </citation>
    <scope>NUCLEOTIDE SEQUENCE</scope>
    <source>
        <strain evidence="1">Duluth1</strain>
        <tissue evidence="1">Whole animal</tissue>
    </source>
</reference>
<dbReference type="Proteomes" id="UP000828390">
    <property type="component" value="Unassembled WGS sequence"/>
</dbReference>
<protein>
    <submittedName>
        <fullName evidence="1">Uncharacterized protein</fullName>
    </submittedName>
</protein>
<accession>A0A9D4MK33</accession>
<sequence length="115" mass="12872">MKLHILSGERSSSSFKVKGHIYGDIVFYKHIACSPYFFVGDFDWPADLQDLPEAGENLYFLYCGDTGSPGLLFIEKYWLHGLPLAGSDVCIRSSMVVKNVTDIDEVVYPLQGLAF</sequence>
<evidence type="ECO:0000313" key="1">
    <source>
        <dbReference type="EMBL" id="KAH3877716.1"/>
    </source>
</evidence>
<reference evidence="1" key="1">
    <citation type="journal article" date="2019" name="bioRxiv">
        <title>The Genome of the Zebra Mussel, Dreissena polymorpha: A Resource for Invasive Species Research.</title>
        <authorList>
            <person name="McCartney M.A."/>
            <person name="Auch B."/>
            <person name="Kono T."/>
            <person name="Mallez S."/>
            <person name="Zhang Y."/>
            <person name="Obille A."/>
            <person name="Becker A."/>
            <person name="Abrahante J.E."/>
            <person name="Garbe J."/>
            <person name="Badalamenti J.P."/>
            <person name="Herman A."/>
            <person name="Mangelson H."/>
            <person name="Liachko I."/>
            <person name="Sullivan S."/>
            <person name="Sone E.D."/>
            <person name="Koren S."/>
            <person name="Silverstein K.A.T."/>
            <person name="Beckman K.B."/>
            <person name="Gohl D.M."/>
        </authorList>
    </citation>
    <scope>NUCLEOTIDE SEQUENCE</scope>
    <source>
        <strain evidence="1">Duluth1</strain>
        <tissue evidence="1">Whole animal</tissue>
    </source>
</reference>
<organism evidence="1 2">
    <name type="scientific">Dreissena polymorpha</name>
    <name type="common">Zebra mussel</name>
    <name type="synonym">Mytilus polymorpha</name>
    <dbReference type="NCBI Taxonomy" id="45954"/>
    <lineage>
        <taxon>Eukaryota</taxon>
        <taxon>Metazoa</taxon>
        <taxon>Spiralia</taxon>
        <taxon>Lophotrochozoa</taxon>
        <taxon>Mollusca</taxon>
        <taxon>Bivalvia</taxon>
        <taxon>Autobranchia</taxon>
        <taxon>Heteroconchia</taxon>
        <taxon>Euheterodonta</taxon>
        <taxon>Imparidentia</taxon>
        <taxon>Neoheterodontei</taxon>
        <taxon>Myida</taxon>
        <taxon>Dreissenoidea</taxon>
        <taxon>Dreissenidae</taxon>
        <taxon>Dreissena</taxon>
    </lineage>
</organism>